<evidence type="ECO:0000259" key="11">
    <source>
        <dbReference type="Pfam" id="PF01061"/>
    </source>
</evidence>
<evidence type="ECO:0000313" key="15">
    <source>
        <dbReference type="Proteomes" id="UP001595190"/>
    </source>
</evidence>
<dbReference type="PRINTS" id="PR00164">
    <property type="entry name" value="ABC2TRNSPORT"/>
</dbReference>
<keyword evidence="3" id="KW-0813">Transport</keyword>
<evidence type="ECO:0000256" key="6">
    <source>
        <dbReference type="ARBA" id="ARBA00022692"/>
    </source>
</evidence>
<feature type="transmembrane region" description="Helical" evidence="10">
    <location>
        <begin position="48"/>
        <end position="66"/>
    </location>
</feature>
<dbReference type="EMBL" id="JBFNQD010000002">
    <property type="protein sequence ID" value="MEW9305785.1"/>
    <property type="molecule type" value="Genomic_DNA"/>
</dbReference>
<dbReference type="Pfam" id="PF01061">
    <property type="entry name" value="ABC2_membrane"/>
    <property type="match status" value="1"/>
</dbReference>
<evidence type="ECO:0000256" key="10">
    <source>
        <dbReference type="SAM" id="Phobius"/>
    </source>
</evidence>
<keyword evidence="5" id="KW-0762">Sugar transport</keyword>
<dbReference type="Proteomes" id="UP001595190">
    <property type="component" value="Unassembled WGS sequence"/>
</dbReference>
<name>A0ABV3PJK5_9HYPH</name>
<comment type="subcellular location">
    <subcellularLocation>
        <location evidence="1">Cell membrane</location>
        <topology evidence="1">Multi-pass membrane protein</topology>
    </subcellularLocation>
</comment>
<keyword evidence="14" id="KW-1185">Reference proteome</keyword>
<feature type="transmembrane region" description="Helical" evidence="10">
    <location>
        <begin position="215"/>
        <end position="233"/>
    </location>
</feature>
<keyword evidence="4" id="KW-1003">Cell membrane</keyword>
<feature type="domain" description="ABC-2 type transporter transmembrane" evidence="11">
    <location>
        <begin position="2"/>
        <end position="205"/>
    </location>
</feature>
<dbReference type="InterPro" id="IPR013525">
    <property type="entry name" value="ABC2_TM"/>
</dbReference>
<comment type="similarity">
    <text evidence="2">Belongs to the ABC-2 integral membrane protein family.</text>
</comment>
<evidence type="ECO:0000256" key="8">
    <source>
        <dbReference type="ARBA" id="ARBA00023047"/>
    </source>
</evidence>
<evidence type="ECO:0000313" key="12">
    <source>
        <dbReference type="EMBL" id="MEW9305785.1"/>
    </source>
</evidence>
<dbReference type="RefSeq" id="WP_367623726.1">
    <property type="nucleotide sequence ID" value="NZ_JAVSCS010000011.1"/>
</dbReference>
<organism evidence="12 14">
    <name type="scientific">Labrys neptuniae</name>
    <dbReference type="NCBI Taxonomy" id="376174"/>
    <lineage>
        <taxon>Bacteria</taxon>
        <taxon>Pseudomonadati</taxon>
        <taxon>Pseudomonadota</taxon>
        <taxon>Alphaproteobacteria</taxon>
        <taxon>Hyphomicrobiales</taxon>
        <taxon>Xanthobacteraceae</taxon>
        <taxon>Labrys</taxon>
    </lineage>
</organism>
<dbReference type="EMBL" id="JBHGPK010000027">
    <property type="protein sequence ID" value="MFC2254076.1"/>
    <property type="molecule type" value="Genomic_DNA"/>
</dbReference>
<comment type="caution">
    <text evidence="12">The sequence shown here is derived from an EMBL/GenBank/DDBJ whole genome shotgun (WGS) entry which is preliminary data.</text>
</comment>
<dbReference type="PANTHER" id="PTHR30413:SF10">
    <property type="entry name" value="CAPSULE POLYSACCHARIDE EXPORT INNER-MEMBRANE PROTEIN CTRC"/>
    <property type="match status" value="1"/>
</dbReference>
<reference evidence="12 14" key="1">
    <citation type="submission" date="2024-07" db="EMBL/GenBank/DDBJ databases">
        <title>Description of Labrys sedimenti sp. nov., isolated from a diclofenac-degrading enrichment culture.</title>
        <authorList>
            <person name="Tancsics A."/>
            <person name="Csepanyi A."/>
        </authorList>
    </citation>
    <scope>NUCLEOTIDE SEQUENCE [LARGE SCALE GENOMIC DNA]</scope>
    <source>
        <strain evidence="12 14">LMG 23578</strain>
    </source>
</reference>
<feature type="transmembrane region" description="Helical" evidence="10">
    <location>
        <begin position="16"/>
        <end position="36"/>
    </location>
</feature>
<protein>
    <submittedName>
        <fullName evidence="12">ABC transporter permease</fullName>
    </submittedName>
</protein>
<feature type="transmembrane region" description="Helical" evidence="10">
    <location>
        <begin position="126"/>
        <end position="147"/>
    </location>
</feature>
<proteinExistence type="inferred from homology"/>
<evidence type="ECO:0000256" key="5">
    <source>
        <dbReference type="ARBA" id="ARBA00022597"/>
    </source>
</evidence>
<evidence type="ECO:0000256" key="7">
    <source>
        <dbReference type="ARBA" id="ARBA00022989"/>
    </source>
</evidence>
<feature type="transmembrane region" description="Helical" evidence="10">
    <location>
        <begin position="159"/>
        <end position="180"/>
    </location>
</feature>
<dbReference type="PANTHER" id="PTHR30413">
    <property type="entry name" value="INNER MEMBRANE TRANSPORT PERMEASE"/>
    <property type="match status" value="1"/>
</dbReference>
<evidence type="ECO:0000256" key="9">
    <source>
        <dbReference type="ARBA" id="ARBA00023136"/>
    </source>
</evidence>
<evidence type="ECO:0000313" key="13">
    <source>
        <dbReference type="EMBL" id="MFC2254076.1"/>
    </source>
</evidence>
<sequence length="243" mass="27345">MIREVMARYGHENLGFFWIIGEPLLLTLGVMVLWTFTGQSHGGEEVGVIPFALTGYSFLTLWRHLVFKSMRVMTNGSPLVYHIYVKYFDILLARGLLEVISIFAAFLIALLPLWLVGLCPGINDPLLLVVGWLLCSWFSFSFALIIAAVSEFSETVHQIVGPAMYLTMPLTGAFFLVDWLPPRAREIMLWSPMVNGVEMFRAGLFPPDVPTEWDAGYIVAWSLALTVIALPLVRYAERRVESA</sequence>
<dbReference type="InterPro" id="IPR000412">
    <property type="entry name" value="ABC_2_transport"/>
</dbReference>
<evidence type="ECO:0000313" key="14">
    <source>
        <dbReference type="Proteomes" id="UP001555786"/>
    </source>
</evidence>
<keyword evidence="8" id="KW-0625">Polysaccharide transport</keyword>
<dbReference type="Proteomes" id="UP001555786">
    <property type="component" value="Unassembled WGS sequence"/>
</dbReference>
<keyword evidence="6 10" id="KW-0812">Transmembrane</keyword>
<accession>A0ABV3PJK5</accession>
<evidence type="ECO:0000256" key="2">
    <source>
        <dbReference type="ARBA" id="ARBA00007783"/>
    </source>
</evidence>
<gene>
    <name evidence="12" type="ORF">ABXS05_09580</name>
    <name evidence="13" type="ORF">ACETRX_30930</name>
</gene>
<reference evidence="13 15" key="2">
    <citation type="submission" date="2024-09" db="EMBL/GenBank/DDBJ databases">
        <title>Description of Labrys sedimenti sp. nov., isolated from a diclofenac-degrading enrichment culture, and genome-based reclassification of Labrys portucalensis as a later heterotypic synonym of Labrys neptuniae.</title>
        <authorList>
            <person name="Tancsics A."/>
            <person name="Csepanyi A."/>
        </authorList>
    </citation>
    <scope>NUCLEOTIDE SEQUENCE [LARGE SCALE GENOMIC DNA]</scope>
    <source>
        <strain evidence="13 15">LMG 23412</strain>
    </source>
</reference>
<evidence type="ECO:0000256" key="1">
    <source>
        <dbReference type="ARBA" id="ARBA00004651"/>
    </source>
</evidence>
<evidence type="ECO:0000256" key="4">
    <source>
        <dbReference type="ARBA" id="ARBA00022475"/>
    </source>
</evidence>
<evidence type="ECO:0000256" key="3">
    <source>
        <dbReference type="ARBA" id="ARBA00022448"/>
    </source>
</evidence>
<feature type="transmembrane region" description="Helical" evidence="10">
    <location>
        <begin position="87"/>
        <end position="114"/>
    </location>
</feature>
<keyword evidence="9 10" id="KW-0472">Membrane</keyword>
<keyword evidence="7 10" id="KW-1133">Transmembrane helix</keyword>